<keyword evidence="3" id="KW-1185">Reference proteome</keyword>
<organism evidence="2 3">
    <name type="scientific">Chelatococcus reniformis</name>
    <dbReference type="NCBI Taxonomy" id="1494448"/>
    <lineage>
        <taxon>Bacteria</taxon>
        <taxon>Pseudomonadati</taxon>
        <taxon>Pseudomonadota</taxon>
        <taxon>Alphaproteobacteria</taxon>
        <taxon>Hyphomicrobiales</taxon>
        <taxon>Chelatococcaceae</taxon>
        <taxon>Chelatococcus</taxon>
    </lineage>
</organism>
<evidence type="ECO:0000313" key="2">
    <source>
        <dbReference type="EMBL" id="GGC70825.1"/>
    </source>
</evidence>
<proteinExistence type="predicted"/>
<comment type="caution">
    <text evidence="2">The sequence shown here is derived from an EMBL/GenBank/DDBJ whole genome shotgun (WGS) entry which is preliminary data.</text>
</comment>
<protein>
    <submittedName>
        <fullName evidence="2">Uncharacterized protein</fullName>
    </submittedName>
</protein>
<reference evidence="2" key="1">
    <citation type="journal article" date="2014" name="Int. J. Syst. Evol. Microbiol.">
        <title>Complete genome sequence of Corynebacterium casei LMG S-19264T (=DSM 44701T), isolated from a smear-ripened cheese.</title>
        <authorList>
            <consortium name="US DOE Joint Genome Institute (JGI-PGF)"/>
            <person name="Walter F."/>
            <person name="Albersmeier A."/>
            <person name="Kalinowski J."/>
            <person name="Ruckert C."/>
        </authorList>
    </citation>
    <scope>NUCLEOTIDE SEQUENCE</scope>
    <source>
        <strain evidence="2">CGMCC 1.12919</strain>
    </source>
</reference>
<evidence type="ECO:0000256" key="1">
    <source>
        <dbReference type="SAM" id="SignalP"/>
    </source>
</evidence>
<dbReference type="EMBL" id="BMGG01000005">
    <property type="protein sequence ID" value="GGC70825.1"/>
    <property type="molecule type" value="Genomic_DNA"/>
</dbReference>
<accession>A0A916UGD6</accession>
<feature type="chain" id="PRO_5036987357" evidence="1">
    <location>
        <begin position="41"/>
        <end position="176"/>
    </location>
</feature>
<dbReference type="AlphaFoldDB" id="A0A916UGD6"/>
<feature type="signal peptide" evidence="1">
    <location>
        <begin position="1"/>
        <end position="40"/>
    </location>
</feature>
<dbReference type="Proteomes" id="UP000637002">
    <property type="component" value="Unassembled WGS sequence"/>
</dbReference>
<keyword evidence="1" id="KW-0732">Signal</keyword>
<sequence>MAAIVASISRARPSGMFRSSKVTLPTLALLACLAPGAAGAAERSRPAQVLLEQISCAVPPAPASVLYFFRDIGLISNKPTRVADSLNYFKLKKPLDLDGVQAVAVFGFDETGTFPFVRAPGTSPGQVIGFVAKTSKPKIIEWADNGHGGKAIQIEDQSDFGPGYIEAYCNKLPPRD</sequence>
<name>A0A916UGD6_9HYPH</name>
<reference evidence="2" key="2">
    <citation type="submission" date="2020-09" db="EMBL/GenBank/DDBJ databases">
        <authorList>
            <person name="Sun Q."/>
            <person name="Zhou Y."/>
        </authorList>
    </citation>
    <scope>NUCLEOTIDE SEQUENCE</scope>
    <source>
        <strain evidence="2">CGMCC 1.12919</strain>
    </source>
</reference>
<evidence type="ECO:0000313" key="3">
    <source>
        <dbReference type="Proteomes" id="UP000637002"/>
    </source>
</evidence>
<gene>
    <name evidence="2" type="ORF">GCM10010994_31760</name>
</gene>